<sequence>MDVNAYALFQARAESPPSATRRFFELFGGGPLPDWEGLDEATESISADAGQVIFDRGMEHPYVYVVLDGSVKLLAIDERANEHLVGLARAGELVASVGALAPQGLARYVDEDLLGGNWSAESAMGTTDIRAVAIRACRLERVDFRVVHAKMREHGGTWAVAVFNAALHYALVEEHRARQFLMLTAEDRYRHFLRRYPDLVGVLPQKDIGNYVGVTPVGISRIAARVRDEDRRRPIRTRAAL</sequence>
<evidence type="ECO:0000259" key="1">
    <source>
        <dbReference type="PROSITE" id="PS50042"/>
    </source>
</evidence>
<dbReference type="InterPro" id="IPR000595">
    <property type="entry name" value="cNMP-bd_dom"/>
</dbReference>
<dbReference type="AlphaFoldDB" id="A0A934X6U7"/>
<dbReference type="InterPro" id="IPR018490">
    <property type="entry name" value="cNMP-bd_dom_sf"/>
</dbReference>
<evidence type="ECO:0000313" key="3">
    <source>
        <dbReference type="Proteomes" id="UP000718281"/>
    </source>
</evidence>
<gene>
    <name evidence="2" type="ORF">IPF40_15185</name>
</gene>
<dbReference type="Pfam" id="PF00027">
    <property type="entry name" value="cNMP_binding"/>
    <property type="match status" value="1"/>
</dbReference>
<dbReference type="CDD" id="cd00038">
    <property type="entry name" value="CAP_ED"/>
    <property type="match status" value="1"/>
</dbReference>
<dbReference type="SMART" id="SM00100">
    <property type="entry name" value="cNMP"/>
    <property type="match status" value="1"/>
</dbReference>
<dbReference type="Gene3D" id="2.60.120.10">
    <property type="entry name" value="Jelly Rolls"/>
    <property type="match status" value="1"/>
</dbReference>
<dbReference type="EMBL" id="JADIXZ010000009">
    <property type="protein sequence ID" value="MBK6302306.1"/>
    <property type="molecule type" value="Genomic_DNA"/>
</dbReference>
<proteinExistence type="predicted"/>
<dbReference type="InterPro" id="IPR014710">
    <property type="entry name" value="RmlC-like_jellyroll"/>
</dbReference>
<protein>
    <submittedName>
        <fullName evidence="2">Crp/Fnr family transcriptional regulator</fullName>
    </submittedName>
</protein>
<feature type="domain" description="Cyclic nucleotide-binding" evidence="1">
    <location>
        <begin position="26"/>
        <end position="107"/>
    </location>
</feature>
<accession>A0A934X6U7</accession>
<organism evidence="2 3">
    <name type="scientific">Candidatus Phosphoribacter hodrii</name>
    <dbReference type="NCBI Taxonomy" id="2953743"/>
    <lineage>
        <taxon>Bacteria</taxon>
        <taxon>Bacillati</taxon>
        <taxon>Actinomycetota</taxon>
        <taxon>Actinomycetes</taxon>
        <taxon>Micrococcales</taxon>
        <taxon>Dermatophilaceae</taxon>
        <taxon>Candidatus Phosphoribacter</taxon>
    </lineage>
</organism>
<dbReference type="Proteomes" id="UP000718281">
    <property type="component" value="Unassembled WGS sequence"/>
</dbReference>
<name>A0A934X6U7_9MICO</name>
<dbReference type="PROSITE" id="PS50042">
    <property type="entry name" value="CNMP_BINDING_3"/>
    <property type="match status" value="1"/>
</dbReference>
<dbReference type="SUPFAM" id="SSF51206">
    <property type="entry name" value="cAMP-binding domain-like"/>
    <property type="match status" value="1"/>
</dbReference>
<reference evidence="2 3" key="1">
    <citation type="submission" date="2020-10" db="EMBL/GenBank/DDBJ databases">
        <title>Connecting structure to function with the recovery of over 1000 high-quality activated sludge metagenome-assembled genomes encoding full-length rRNA genes using long-read sequencing.</title>
        <authorList>
            <person name="Singleton C.M."/>
            <person name="Petriglieri F."/>
            <person name="Kristensen J.M."/>
            <person name="Kirkegaard R.H."/>
            <person name="Michaelsen T.Y."/>
            <person name="Andersen M.H."/>
            <person name="Karst S.M."/>
            <person name="Dueholm M.S."/>
            <person name="Nielsen P.H."/>
            <person name="Albertsen M."/>
        </authorList>
    </citation>
    <scope>NUCLEOTIDE SEQUENCE [LARGE SCALE GENOMIC DNA]</scope>
    <source>
        <strain evidence="2">AalE_18-Q3-R2-46_BAT3C.188</strain>
    </source>
</reference>
<comment type="caution">
    <text evidence="2">The sequence shown here is derived from an EMBL/GenBank/DDBJ whole genome shotgun (WGS) entry which is preliminary data.</text>
</comment>
<evidence type="ECO:0000313" key="2">
    <source>
        <dbReference type="EMBL" id="MBK6302306.1"/>
    </source>
</evidence>